<evidence type="ECO:0000313" key="1">
    <source>
        <dbReference type="EMBL" id="OAY56698.1"/>
    </source>
</evidence>
<reference evidence="1" key="1">
    <citation type="submission" date="2016-02" db="EMBL/GenBank/DDBJ databases">
        <title>WGS assembly of Manihot esculenta.</title>
        <authorList>
            <person name="Bredeson J.V."/>
            <person name="Prochnik S.E."/>
            <person name="Lyons J.B."/>
            <person name="Schmutz J."/>
            <person name="Grimwood J."/>
            <person name="Vrebalov J."/>
            <person name="Bart R.S."/>
            <person name="Amuge T."/>
            <person name="Ferguson M.E."/>
            <person name="Green R."/>
            <person name="Putnam N."/>
            <person name="Stites J."/>
            <person name="Rounsley S."/>
            <person name="Rokhsar D.S."/>
        </authorList>
    </citation>
    <scope>NUCLEOTIDE SEQUENCE [LARGE SCALE GENOMIC DNA]</scope>
    <source>
        <tissue evidence="1">Leaf</tissue>
    </source>
</reference>
<dbReference type="AlphaFoldDB" id="A0A2C9WC55"/>
<name>A0A2C9WC55_MANES</name>
<dbReference type="EMBL" id="CM004388">
    <property type="protein sequence ID" value="OAY56698.1"/>
    <property type="molecule type" value="Genomic_DNA"/>
</dbReference>
<proteinExistence type="predicted"/>
<sequence length="51" mass="5759">MQHSNVKSIDTLYSQLALQLQEGLSRVPESLCLFLRQMHIGDPQDSTSTQL</sequence>
<organism evidence="1">
    <name type="scientific">Manihot esculenta</name>
    <name type="common">Cassava</name>
    <name type="synonym">Jatropha manihot</name>
    <dbReference type="NCBI Taxonomy" id="3983"/>
    <lineage>
        <taxon>Eukaryota</taxon>
        <taxon>Viridiplantae</taxon>
        <taxon>Streptophyta</taxon>
        <taxon>Embryophyta</taxon>
        <taxon>Tracheophyta</taxon>
        <taxon>Spermatophyta</taxon>
        <taxon>Magnoliopsida</taxon>
        <taxon>eudicotyledons</taxon>
        <taxon>Gunneridae</taxon>
        <taxon>Pentapetalae</taxon>
        <taxon>rosids</taxon>
        <taxon>fabids</taxon>
        <taxon>Malpighiales</taxon>
        <taxon>Euphorbiaceae</taxon>
        <taxon>Crotonoideae</taxon>
        <taxon>Manihoteae</taxon>
        <taxon>Manihot</taxon>
    </lineage>
</organism>
<protein>
    <submittedName>
        <fullName evidence="1">Uncharacterized protein</fullName>
    </submittedName>
</protein>
<accession>A0A2C9WC55</accession>
<gene>
    <name evidence="1" type="ORF">MANES_02G038000</name>
</gene>